<dbReference type="InterPro" id="IPR041246">
    <property type="entry name" value="Bact_MG10"/>
</dbReference>
<name>A0ABX8UNK0_9BURK</name>
<evidence type="ECO:0000259" key="4">
    <source>
        <dbReference type="SMART" id="SM01359"/>
    </source>
</evidence>
<dbReference type="Pfam" id="PF00207">
    <property type="entry name" value="A2M"/>
    <property type="match status" value="1"/>
</dbReference>
<dbReference type="EMBL" id="CP080095">
    <property type="protein sequence ID" value="QYD70593.1"/>
    <property type="molecule type" value="Genomic_DNA"/>
</dbReference>
<feature type="chain" id="PRO_5046287262" evidence="3">
    <location>
        <begin position="33"/>
        <end position="2103"/>
    </location>
</feature>
<evidence type="ECO:0000256" key="3">
    <source>
        <dbReference type="SAM" id="SignalP"/>
    </source>
</evidence>
<proteinExistence type="inferred from homology"/>
<feature type="region of interest" description="Disordered" evidence="2">
    <location>
        <begin position="754"/>
        <end position="786"/>
    </location>
</feature>
<organism evidence="6 7">
    <name type="scientific">Paraburkholderia edwinii</name>
    <dbReference type="NCBI Taxonomy" id="2861782"/>
    <lineage>
        <taxon>Bacteria</taxon>
        <taxon>Pseudomonadati</taxon>
        <taxon>Pseudomonadota</taxon>
        <taxon>Betaproteobacteria</taxon>
        <taxon>Burkholderiales</taxon>
        <taxon>Burkholderiaceae</taxon>
        <taxon>Paraburkholderia</taxon>
    </lineage>
</organism>
<dbReference type="Gene3D" id="2.60.40.3710">
    <property type="match status" value="1"/>
</dbReference>
<keyword evidence="7" id="KW-1185">Reference proteome</keyword>
<feature type="domain" description="Alpha-2-macroglobulin" evidence="5">
    <location>
        <begin position="1331"/>
        <end position="1421"/>
    </location>
</feature>
<feature type="signal peptide" evidence="3">
    <location>
        <begin position="1"/>
        <end position="32"/>
    </location>
</feature>
<evidence type="ECO:0000256" key="1">
    <source>
        <dbReference type="ARBA" id="ARBA00010556"/>
    </source>
</evidence>
<dbReference type="PANTHER" id="PTHR40094:SF1">
    <property type="entry name" value="UBIQUITIN DOMAIN-CONTAINING PROTEIN"/>
    <property type="match status" value="1"/>
</dbReference>
<dbReference type="RefSeq" id="WP_219799903.1">
    <property type="nucleotide sequence ID" value="NZ_CP080095.1"/>
</dbReference>
<dbReference type="Pfam" id="PF01835">
    <property type="entry name" value="MG2"/>
    <property type="match status" value="1"/>
</dbReference>
<dbReference type="Proteomes" id="UP000826462">
    <property type="component" value="Chromosome 1"/>
</dbReference>
<feature type="compositionally biased region" description="Basic and acidic residues" evidence="2">
    <location>
        <begin position="896"/>
        <end position="908"/>
    </location>
</feature>
<dbReference type="SMART" id="SM01360">
    <property type="entry name" value="A2M"/>
    <property type="match status" value="1"/>
</dbReference>
<dbReference type="Pfam" id="PF11974">
    <property type="entry name" value="bMG3"/>
    <property type="match status" value="1"/>
</dbReference>
<dbReference type="Pfam" id="PF07703">
    <property type="entry name" value="A2M_BRD"/>
    <property type="match status" value="1"/>
</dbReference>
<feature type="region of interest" description="Disordered" evidence="2">
    <location>
        <begin position="871"/>
        <end position="915"/>
    </location>
</feature>
<dbReference type="InterPro" id="IPR051802">
    <property type="entry name" value="YfhM-like"/>
</dbReference>
<evidence type="ECO:0000259" key="5">
    <source>
        <dbReference type="SMART" id="SM01360"/>
    </source>
</evidence>
<dbReference type="InterPro" id="IPR011625">
    <property type="entry name" value="A2M_N_BRD"/>
</dbReference>
<dbReference type="SMART" id="SM01359">
    <property type="entry name" value="A2M_N_2"/>
    <property type="match status" value="1"/>
</dbReference>
<evidence type="ECO:0000256" key="2">
    <source>
        <dbReference type="SAM" id="MobiDB-lite"/>
    </source>
</evidence>
<dbReference type="InterPro" id="IPR021868">
    <property type="entry name" value="Alpha_2_Macroglob_MG3"/>
</dbReference>
<evidence type="ECO:0000313" key="7">
    <source>
        <dbReference type="Proteomes" id="UP000826462"/>
    </source>
</evidence>
<feature type="region of interest" description="Disordered" evidence="2">
    <location>
        <begin position="453"/>
        <end position="475"/>
    </location>
</feature>
<evidence type="ECO:0000313" key="6">
    <source>
        <dbReference type="EMBL" id="QYD70593.1"/>
    </source>
</evidence>
<accession>A0ABX8UNK0</accession>
<keyword evidence="3" id="KW-0732">Signal</keyword>
<dbReference type="PANTHER" id="PTHR40094">
    <property type="entry name" value="ALPHA-2-MACROGLOBULIN HOMOLOG"/>
    <property type="match status" value="1"/>
</dbReference>
<feature type="region of interest" description="Disordered" evidence="2">
    <location>
        <begin position="2071"/>
        <end position="2103"/>
    </location>
</feature>
<dbReference type="Pfam" id="PF17973">
    <property type="entry name" value="bMG10"/>
    <property type="match status" value="1"/>
</dbReference>
<sequence>MQRGTRRWTRRTAYLTFVALCGLAALAWQADAARITQISPQGKVAQARQVVVKFDQAMTAFGAANAAAPARVHCDNASASAGSGRWIDAKTWAWDFKADLPPGVRCSIDLNDALKSSSGEALTGPRRFAFETGGPFVQSVMPGGGEIEEDQAFIVRLNGPATDASVHEHIWCESSGLGNRIPVKAVDAPVRSALLARFRLQKDAARILTLQCQQTLPSGTKMQLVYGAGVASPSGLANDVERRFDYTVREPFAASFSCERENAKAPCTPLRPLRVKFNAPITRADAEKIRLHGPGTAAGIAPTFPRDDKSAEVDTVEFAAPLPEHAALAIDVPAHLKDVSGRALSNADIFPLKTTTAPLPPLAKFSSGTFGIIERYAEPDMPALAPVTLRNVEADLHVEGLNASDAQNTQFSEMRVDADTDIRRWMRVVDRFDQYGMTRASIAKLMPGLLDHNPHPVLVPHTPDESPDNAQENNKRERLIDVRSLSLLAGQRGVETLTLPKADPKTLRPFEVVGVPIKKPGFYVIELASPALGASLLAKPAPMYVRTAVLVTNLGVHFKQGRENSVVWVTTLDKGQPVPNAGIRVSDCNGSELASGKTDARGLLTIGKPLQTPARCNDDNYEGLFVSARIDDPKNGPDMAFVRSEWNRGIESWRFNVPTDMSREDTVRAHTIFDRTLLRAGETVSMKHMLRVETLTGFAMPKRYPTRVTIRHLGSGQTYHLPLKWAADHTADSTFAIPAAAKLGEYSVSLDDGNPNAATGNGNNNGGESAYSSDSEGDTDGSVAPHMSYESGSFRVEAFRLPVFKGSIAVLDEKAHPLIAAREASLALQIDYVSGGAASGLPVQVSALIRSLSPAFADTYPDFSFVPYRKPSDENASSSGNEDGDDSDTSSSSNEDAAKLVADKEPVTLDRNGSGTLTLKNLPPLDAPKRLVLEATFADPNGEVQTISGGTTLWPAAVVAGVKSGQWVSVGHTVPVKALAVDLQGKPRAGVALDVRAIARITTSSRKRMVGGFYAYDNHTETRDLGTLCSGKSDAHGLLSCDATLREAGNIDLVVTAKDGDGRQSSATTSVWVTRADELWFGGDNTDRIDVLPEKTSYEPGETARFQVRMPFRFATALVAVEREGIIDTRVVQLNGTDPTIELKVDEAWGPNVYVSVLALRGRIRDVPWYSFFTWGWKAPLEWARAFWYEGRHYEPPTPLVDLSKPAFRYGLAQIKVGTAAHRLAVNVTPDAPTYTVRGKAHVKLRVQMPGGAPAPAGTQIAVAAVDAALLELMPNRSWDLLDAMLQQRAYGVETSTAQMEIVGRRHFGRKAVPAGGGGGHAATRELFDTLLLWNPRVTLDAQGAASIDVPLNDSLTSFRIVAIAAVGTGTFGTGSATIRSTQDLQLISGLPPLVREGDQFRAQFTVRNTTARAMKVLVNANVPGLALPSQTVDVGADSAREIAWNVTTPDGLADSALPALVWNVSAAEQAGPHAADSLKITERVAAAIPVTVQQATLAQVDGTLSMPVAAPPDASVGSNGAVRGGIAISLQPKLADGLPGVRRWLERYPYTCLEQQSSRALGLRDAQLWQSVIAKMPVYLDRDGLANYFPPGDDSRNTGSTVLTAYLLSASDEAAKLDARFALPDDLRGKLEAGLRAFVEGRIERNAWAPRKDLDLRKLAALEALSRYGAVAPRMLDSIEIAPNQWPTSAVLDYYAVLSRVKDIGGRQDKLAQLEQILRARLTYQGTRLTFSTEASDDLWWLMTGPETNAARLALTFVDAPGWKDEMPRLISGLLALQRNGAWQTTTSNVWGTLAVERFSRAFESEPVTGRTMVRLGAIDKAIAWNGPAASPASGSGASAAAAVSGSAAGAASAASTASSAQGAVTTKTTAIGNATRSTLLPWPPAAQGTQLLTLTQEGAGKPWATIESLAAVALKAPFAAGYRIAKNVTPLDPAVKGVYTRGDVVRVHLDIDAQSDMTWVVVDDPVPAGATILGSGLGRDSQAAMLGENRDDQKDENTPRTAWPTFVERGFDAYRAYYEYVPKGRFSIEYTVRLNNAGTFGLPPTRVEALYAPSAYGAWPNAPVVVRQAAAAGAPPQPATSTSSASSASSAAAAASAPATK</sequence>
<feature type="domain" description="Alpha-2-macroglobulin bait region" evidence="4">
    <location>
        <begin position="1089"/>
        <end position="1273"/>
    </location>
</feature>
<protein>
    <submittedName>
        <fullName evidence="6">Alpha-2-macroglobulin</fullName>
    </submittedName>
</protein>
<comment type="similarity">
    <text evidence="1">Belongs to the protease inhibitor I39 (alpha-2-macroglobulin) family. Bacterial alpha-2-macroglobulin subfamily.</text>
</comment>
<dbReference type="InterPro" id="IPR001599">
    <property type="entry name" value="Macroglobln_a2"/>
</dbReference>
<gene>
    <name evidence="6" type="ORF">KZJ38_10060</name>
</gene>
<dbReference type="InterPro" id="IPR002890">
    <property type="entry name" value="MG2"/>
</dbReference>
<reference evidence="6 7" key="1">
    <citation type="submission" date="2021-07" db="EMBL/GenBank/DDBJ databases">
        <title>Paraburkholderia edwinii protects Aspergillus sp. from phenazines by acting as a toxin sponge.</title>
        <authorList>
            <person name="Dahlstrom K.M."/>
            <person name="Newman D.K."/>
        </authorList>
    </citation>
    <scope>NUCLEOTIDE SEQUENCE [LARGE SCALE GENOMIC DNA]</scope>
    <source>
        <strain evidence="6 7">Pe01</strain>
    </source>
</reference>